<evidence type="ECO:0000256" key="9">
    <source>
        <dbReference type="ARBA" id="ARBA00023141"/>
    </source>
</evidence>
<evidence type="ECO:0000256" key="6">
    <source>
        <dbReference type="ARBA" id="ARBA00022741"/>
    </source>
</evidence>
<evidence type="ECO:0000256" key="10">
    <source>
        <dbReference type="ARBA" id="ARBA00048567"/>
    </source>
</evidence>
<evidence type="ECO:0000256" key="5">
    <source>
        <dbReference type="ARBA" id="ARBA00022679"/>
    </source>
</evidence>
<dbReference type="GO" id="GO:0004765">
    <property type="term" value="F:shikimate kinase activity"/>
    <property type="evidence" value="ECO:0007669"/>
    <property type="project" value="UniProtKB-UniRule"/>
</dbReference>
<keyword evidence="13" id="KW-1185">Reference proteome</keyword>
<comment type="catalytic activity">
    <reaction evidence="10 11">
        <text>shikimate + ATP = 3-phosphoshikimate + ADP + H(+)</text>
        <dbReference type="Rhea" id="RHEA:13121"/>
        <dbReference type="ChEBI" id="CHEBI:15378"/>
        <dbReference type="ChEBI" id="CHEBI:30616"/>
        <dbReference type="ChEBI" id="CHEBI:36208"/>
        <dbReference type="ChEBI" id="CHEBI:145989"/>
        <dbReference type="ChEBI" id="CHEBI:456216"/>
        <dbReference type="EC" id="2.7.1.71"/>
    </reaction>
</comment>
<comment type="function">
    <text evidence="11">Catalyzes the specific phosphorylation of the 3-hydroxyl group of shikimic acid using ATP as a cosubstrate.</text>
</comment>
<dbReference type="PANTHER" id="PTHR21087">
    <property type="entry name" value="SHIKIMATE KINASE"/>
    <property type="match status" value="1"/>
</dbReference>
<name>A0A7X4YRE3_9BACL</name>
<feature type="binding site" evidence="11">
    <location>
        <begin position="17"/>
        <end position="22"/>
    </location>
    <ligand>
        <name>ATP</name>
        <dbReference type="ChEBI" id="CHEBI:30616"/>
    </ligand>
</feature>
<reference evidence="12 13" key="1">
    <citation type="submission" date="2020-01" db="EMBL/GenBank/DDBJ databases">
        <title>Paenibacillus soybeanensis sp. nov. isolated from the nodules of soybean (Glycine max(L.) Merr).</title>
        <authorList>
            <person name="Wang H."/>
        </authorList>
    </citation>
    <scope>NUCLEOTIDE SEQUENCE [LARGE SCALE GENOMIC DNA]</scope>
    <source>
        <strain evidence="12 13">DSM 23054</strain>
    </source>
</reference>
<dbReference type="GO" id="GO:0005829">
    <property type="term" value="C:cytosol"/>
    <property type="evidence" value="ECO:0007669"/>
    <property type="project" value="TreeGrafter"/>
</dbReference>
<dbReference type="GO" id="GO:0009423">
    <property type="term" value="P:chorismate biosynthetic process"/>
    <property type="evidence" value="ECO:0007669"/>
    <property type="project" value="UniProtKB-UniRule"/>
</dbReference>
<dbReference type="Gene3D" id="3.40.50.300">
    <property type="entry name" value="P-loop containing nucleotide triphosphate hydrolases"/>
    <property type="match status" value="1"/>
</dbReference>
<evidence type="ECO:0000256" key="3">
    <source>
        <dbReference type="ARBA" id="ARBA00012154"/>
    </source>
</evidence>
<dbReference type="Pfam" id="PF01202">
    <property type="entry name" value="SKI"/>
    <property type="match status" value="1"/>
</dbReference>
<gene>
    <name evidence="11" type="primary">aroK</name>
    <name evidence="12" type="ORF">GT003_19260</name>
</gene>
<feature type="binding site" evidence="11">
    <location>
        <position position="63"/>
    </location>
    <ligand>
        <name>substrate</name>
    </ligand>
</feature>
<dbReference type="EMBL" id="JAAAMU010000010">
    <property type="protein sequence ID" value="NBC71138.1"/>
    <property type="molecule type" value="Genomic_DNA"/>
</dbReference>
<comment type="pathway">
    <text evidence="1 11">Metabolic intermediate biosynthesis; chorismate biosynthesis; chorismate from D-erythrose 4-phosphate and phosphoenolpyruvate: step 5/7.</text>
</comment>
<dbReference type="SUPFAM" id="SSF52540">
    <property type="entry name" value="P-loop containing nucleoside triphosphate hydrolases"/>
    <property type="match status" value="1"/>
</dbReference>
<accession>A0A7X4YRE3</accession>
<evidence type="ECO:0000256" key="7">
    <source>
        <dbReference type="ARBA" id="ARBA00022777"/>
    </source>
</evidence>
<sequence>MSDDQPLQHVVLIGFMGTGKSTVSKRLAEHLGCAACDVDAEIVKREREEIASIFASRGEEAFRAAETAALDAVLGAQDKLVIATGGGAVLSSVNRELMLRKGYVVALTAHPERVIARVSQDPDRPLLQGGVRERVYKLLEDRKHAYDFAHLTIDTTDLTVDEIVNRIAEAAARNGQHSNS</sequence>
<dbReference type="HAMAP" id="MF_00109">
    <property type="entry name" value="Shikimate_kinase"/>
    <property type="match status" value="1"/>
</dbReference>
<dbReference type="AlphaFoldDB" id="A0A7X4YRE3"/>
<evidence type="ECO:0000256" key="2">
    <source>
        <dbReference type="ARBA" id="ARBA00006997"/>
    </source>
</evidence>
<evidence type="ECO:0000313" key="13">
    <source>
        <dbReference type="Proteomes" id="UP000558113"/>
    </source>
</evidence>
<dbReference type="InterPro" id="IPR023000">
    <property type="entry name" value="Shikimate_kinase_CS"/>
</dbReference>
<evidence type="ECO:0000256" key="8">
    <source>
        <dbReference type="ARBA" id="ARBA00022840"/>
    </source>
</evidence>
<evidence type="ECO:0000256" key="1">
    <source>
        <dbReference type="ARBA" id="ARBA00004842"/>
    </source>
</evidence>
<feature type="binding site" evidence="11">
    <location>
        <position position="142"/>
    </location>
    <ligand>
        <name>substrate</name>
    </ligand>
</feature>
<dbReference type="Proteomes" id="UP000558113">
    <property type="component" value="Unassembled WGS sequence"/>
</dbReference>
<evidence type="ECO:0000313" key="12">
    <source>
        <dbReference type="EMBL" id="NBC71138.1"/>
    </source>
</evidence>
<dbReference type="PRINTS" id="PR01100">
    <property type="entry name" value="SHIKIMTKNASE"/>
</dbReference>
<keyword evidence="11" id="KW-0479">Metal-binding</keyword>
<keyword evidence="9 11" id="KW-0057">Aromatic amino acid biosynthesis</keyword>
<comment type="subcellular location">
    <subcellularLocation>
        <location evidence="11">Cytoplasm</location>
    </subcellularLocation>
</comment>
<dbReference type="CDD" id="cd00464">
    <property type="entry name" value="SK"/>
    <property type="match status" value="1"/>
</dbReference>
<keyword evidence="11" id="KW-0460">Magnesium</keyword>
<protein>
    <recommendedName>
        <fullName evidence="3 11">Shikimate kinase</fullName>
        <shortName evidence="11">SK</shortName>
        <ecNumber evidence="3 11">2.7.1.71</ecNumber>
    </recommendedName>
</protein>
<organism evidence="12 13">
    <name type="scientific">Paenibacillus sacheonensis</name>
    <dbReference type="NCBI Taxonomy" id="742054"/>
    <lineage>
        <taxon>Bacteria</taxon>
        <taxon>Bacillati</taxon>
        <taxon>Bacillota</taxon>
        <taxon>Bacilli</taxon>
        <taxon>Bacillales</taxon>
        <taxon>Paenibacillaceae</taxon>
        <taxon>Paenibacillus</taxon>
    </lineage>
</organism>
<dbReference type="UniPathway" id="UPA00053">
    <property type="reaction ID" value="UER00088"/>
</dbReference>
<dbReference type="GO" id="GO:0000287">
    <property type="term" value="F:magnesium ion binding"/>
    <property type="evidence" value="ECO:0007669"/>
    <property type="project" value="UniProtKB-UniRule"/>
</dbReference>
<keyword evidence="8 11" id="KW-0067">ATP-binding</keyword>
<keyword evidence="4 11" id="KW-0028">Amino-acid biosynthesis</keyword>
<comment type="cofactor">
    <cofactor evidence="11">
        <name>Mg(2+)</name>
        <dbReference type="ChEBI" id="CHEBI:18420"/>
    </cofactor>
    <text evidence="11">Binds 1 Mg(2+) ion per subunit.</text>
</comment>
<feature type="binding site" evidence="11">
    <location>
        <position position="39"/>
    </location>
    <ligand>
        <name>substrate</name>
    </ligand>
</feature>
<dbReference type="OrthoDB" id="9800332at2"/>
<evidence type="ECO:0000256" key="4">
    <source>
        <dbReference type="ARBA" id="ARBA00022605"/>
    </source>
</evidence>
<comment type="subunit">
    <text evidence="11">Monomer.</text>
</comment>
<dbReference type="GO" id="GO:0009073">
    <property type="term" value="P:aromatic amino acid family biosynthetic process"/>
    <property type="evidence" value="ECO:0007669"/>
    <property type="project" value="UniProtKB-KW"/>
</dbReference>
<feature type="binding site" evidence="11">
    <location>
        <position position="21"/>
    </location>
    <ligand>
        <name>Mg(2+)</name>
        <dbReference type="ChEBI" id="CHEBI:18420"/>
    </ligand>
</feature>
<evidence type="ECO:0000256" key="11">
    <source>
        <dbReference type="HAMAP-Rule" id="MF_00109"/>
    </source>
</evidence>
<keyword evidence="5 11" id="KW-0808">Transferase</keyword>
<dbReference type="InterPro" id="IPR000623">
    <property type="entry name" value="Shikimate_kinase/TSH1"/>
</dbReference>
<dbReference type="PROSITE" id="PS01128">
    <property type="entry name" value="SHIKIMATE_KINASE"/>
    <property type="match status" value="1"/>
</dbReference>
<comment type="caution">
    <text evidence="11">Lacks conserved residue(s) required for the propagation of feature annotation.</text>
</comment>
<keyword evidence="11" id="KW-0963">Cytoplasm</keyword>
<comment type="caution">
    <text evidence="12">The sequence shown here is derived from an EMBL/GenBank/DDBJ whole genome shotgun (WGS) entry which is preliminary data.</text>
</comment>
<keyword evidence="6 11" id="KW-0547">Nucleotide-binding</keyword>
<comment type="similarity">
    <text evidence="2 11">Belongs to the shikimate kinase family.</text>
</comment>
<dbReference type="InterPro" id="IPR027417">
    <property type="entry name" value="P-loop_NTPase"/>
</dbReference>
<dbReference type="RefSeq" id="WP_161700810.1">
    <property type="nucleotide sequence ID" value="NZ_JAAAMU010000010.1"/>
</dbReference>
<dbReference type="PANTHER" id="PTHR21087:SF16">
    <property type="entry name" value="SHIKIMATE KINASE 1, CHLOROPLASTIC"/>
    <property type="match status" value="1"/>
</dbReference>
<feature type="binding site" evidence="11">
    <location>
        <position position="124"/>
    </location>
    <ligand>
        <name>ATP</name>
        <dbReference type="ChEBI" id="CHEBI:30616"/>
    </ligand>
</feature>
<keyword evidence="7 11" id="KW-0418">Kinase</keyword>
<proteinExistence type="inferred from homology"/>
<dbReference type="GO" id="GO:0008652">
    <property type="term" value="P:amino acid biosynthetic process"/>
    <property type="evidence" value="ECO:0007669"/>
    <property type="project" value="UniProtKB-KW"/>
</dbReference>
<feature type="binding site" evidence="11">
    <location>
        <position position="86"/>
    </location>
    <ligand>
        <name>substrate</name>
    </ligand>
</feature>
<dbReference type="InterPro" id="IPR031322">
    <property type="entry name" value="Shikimate/glucono_kinase"/>
</dbReference>
<dbReference type="GO" id="GO:0005524">
    <property type="term" value="F:ATP binding"/>
    <property type="evidence" value="ECO:0007669"/>
    <property type="project" value="UniProtKB-UniRule"/>
</dbReference>
<dbReference type="EC" id="2.7.1.71" evidence="3 11"/>